<evidence type="ECO:0000313" key="11">
    <source>
        <dbReference type="Proteomes" id="UP000051181"/>
    </source>
</evidence>
<dbReference type="PROSITE" id="PS51096">
    <property type="entry name" value="PTS_EIIA_TYPE_4"/>
    <property type="match status" value="1"/>
</dbReference>
<evidence type="ECO:0000256" key="1">
    <source>
        <dbReference type="ARBA" id="ARBA00004496"/>
    </source>
</evidence>
<dbReference type="EMBL" id="AZCN01000001">
    <property type="protein sequence ID" value="KRK19287.1"/>
    <property type="molecule type" value="Genomic_DNA"/>
</dbReference>
<dbReference type="GO" id="GO:0009401">
    <property type="term" value="P:phosphoenolpyruvate-dependent sugar phosphotransferase system"/>
    <property type="evidence" value="ECO:0007669"/>
    <property type="project" value="UniProtKB-KW"/>
</dbReference>
<evidence type="ECO:0000256" key="3">
    <source>
        <dbReference type="ARBA" id="ARBA00022490"/>
    </source>
</evidence>
<proteinExistence type="predicted"/>
<gene>
    <name evidence="10" type="ORF">FD22_GL000027</name>
</gene>
<dbReference type="PATRIC" id="fig|913848.6.peg.27"/>
<dbReference type="Pfam" id="PF03610">
    <property type="entry name" value="EIIA-man"/>
    <property type="match status" value="1"/>
</dbReference>
<dbReference type="SUPFAM" id="SSF53062">
    <property type="entry name" value="PTS system fructose IIA component-like"/>
    <property type="match status" value="1"/>
</dbReference>
<keyword evidence="3" id="KW-0963">Cytoplasm</keyword>
<evidence type="ECO:0000313" key="10">
    <source>
        <dbReference type="EMBL" id="KRK19287.1"/>
    </source>
</evidence>
<evidence type="ECO:0000259" key="9">
    <source>
        <dbReference type="PROSITE" id="PS51096"/>
    </source>
</evidence>
<evidence type="ECO:0000256" key="5">
    <source>
        <dbReference type="ARBA" id="ARBA00022597"/>
    </source>
</evidence>
<comment type="subcellular location">
    <subcellularLocation>
        <location evidence="1">Cytoplasm</location>
    </subcellularLocation>
</comment>
<dbReference type="InterPro" id="IPR036662">
    <property type="entry name" value="PTS_EIIA_man-typ_sf"/>
</dbReference>
<dbReference type="GO" id="GO:0016301">
    <property type="term" value="F:kinase activity"/>
    <property type="evidence" value="ECO:0007669"/>
    <property type="project" value="UniProtKB-KW"/>
</dbReference>
<comment type="caution">
    <text evidence="10">The sequence shown here is derived from an EMBL/GenBank/DDBJ whole genome shotgun (WGS) entry which is preliminary data.</text>
</comment>
<evidence type="ECO:0000256" key="8">
    <source>
        <dbReference type="ARBA" id="ARBA00022777"/>
    </source>
</evidence>
<dbReference type="eggNOG" id="COG2893">
    <property type="taxonomic scope" value="Bacteria"/>
</dbReference>
<evidence type="ECO:0000256" key="7">
    <source>
        <dbReference type="ARBA" id="ARBA00022683"/>
    </source>
</evidence>
<dbReference type="InterPro" id="IPR013789">
    <property type="entry name" value="PTS_EIIA_man"/>
</dbReference>
<feature type="domain" description="PTS EIIA type-4" evidence="9">
    <location>
        <begin position="6"/>
        <end position="129"/>
    </location>
</feature>
<dbReference type="InterPro" id="IPR051471">
    <property type="entry name" value="Bacterial_PTS_sugar_comp"/>
</dbReference>
<dbReference type="InterPro" id="IPR033887">
    <property type="entry name" value="PTS_IIA_man"/>
</dbReference>
<protein>
    <submittedName>
        <fullName evidence="10">Mannose PTS, EIIA</fullName>
    </submittedName>
</protein>
<keyword evidence="5" id="KW-0762">Sugar transport</keyword>
<dbReference type="Proteomes" id="UP000051181">
    <property type="component" value="Unassembled WGS sequence"/>
</dbReference>
<dbReference type="NCBIfam" id="TIGR00824">
    <property type="entry name" value="EIIA-man"/>
    <property type="match status" value="1"/>
</dbReference>
<organism evidence="10 11">
    <name type="scientific">Loigolactobacillus coryniformis subsp. coryniformis KCTC 3167 = DSM 20001</name>
    <dbReference type="NCBI Taxonomy" id="913848"/>
    <lineage>
        <taxon>Bacteria</taxon>
        <taxon>Bacillati</taxon>
        <taxon>Bacillota</taxon>
        <taxon>Bacilli</taxon>
        <taxon>Lactobacillales</taxon>
        <taxon>Lactobacillaceae</taxon>
        <taxon>Loigolactobacillus</taxon>
    </lineage>
</organism>
<dbReference type="GO" id="GO:0016020">
    <property type="term" value="C:membrane"/>
    <property type="evidence" value="ECO:0007669"/>
    <property type="project" value="InterPro"/>
</dbReference>
<reference evidence="10 11" key="1">
    <citation type="journal article" date="2015" name="Genome Announc.">
        <title>Expanding the biotechnology potential of lactobacilli through comparative genomics of 213 strains and associated genera.</title>
        <authorList>
            <person name="Sun Z."/>
            <person name="Harris H.M."/>
            <person name="McCann A."/>
            <person name="Guo C."/>
            <person name="Argimon S."/>
            <person name="Zhang W."/>
            <person name="Yang X."/>
            <person name="Jeffery I.B."/>
            <person name="Cooney J.C."/>
            <person name="Kagawa T.F."/>
            <person name="Liu W."/>
            <person name="Song Y."/>
            <person name="Salvetti E."/>
            <person name="Wrobel A."/>
            <person name="Rasinkangas P."/>
            <person name="Parkhill J."/>
            <person name="Rea M.C."/>
            <person name="O'Sullivan O."/>
            <person name="Ritari J."/>
            <person name="Douillard F.P."/>
            <person name="Paul Ross R."/>
            <person name="Yang R."/>
            <person name="Briner A.E."/>
            <person name="Felis G.E."/>
            <person name="de Vos W.M."/>
            <person name="Barrangou R."/>
            <person name="Klaenhammer T.R."/>
            <person name="Caufield P.W."/>
            <person name="Cui Y."/>
            <person name="Zhang H."/>
            <person name="O'Toole P.W."/>
        </authorList>
    </citation>
    <scope>NUCLEOTIDE SEQUENCE [LARGE SCALE GENOMIC DNA]</scope>
    <source>
        <strain evidence="10 11">DSM 20001</strain>
    </source>
</reference>
<dbReference type="InterPro" id="IPR004701">
    <property type="entry name" value="PTS_EIIA_man-typ"/>
</dbReference>
<dbReference type="CDD" id="cd00006">
    <property type="entry name" value="PTS_IIA_man"/>
    <property type="match status" value="1"/>
</dbReference>
<dbReference type="PANTHER" id="PTHR33799">
    <property type="entry name" value="PTS PERMEASE-RELATED-RELATED"/>
    <property type="match status" value="1"/>
</dbReference>
<name>A0A0R1FL13_9LACO</name>
<evidence type="ECO:0000256" key="6">
    <source>
        <dbReference type="ARBA" id="ARBA00022679"/>
    </source>
</evidence>
<dbReference type="Gene3D" id="3.40.50.510">
    <property type="entry name" value="Phosphotransferase system, mannose-type IIA component"/>
    <property type="match status" value="1"/>
</dbReference>
<evidence type="ECO:0000256" key="4">
    <source>
        <dbReference type="ARBA" id="ARBA00022553"/>
    </source>
</evidence>
<evidence type="ECO:0000256" key="2">
    <source>
        <dbReference type="ARBA" id="ARBA00022448"/>
    </source>
</evidence>
<dbReference type="GO" id="GO:0016773">
    <property type="term" value="F:phosphotransferase activity, alcohol group as acceptor"/>
    <property type="evidence" value="ECO:0007669"/>
    <property type="project" value="InterPro"/>
</dbReference>
<dbReference type="PANTHER" id="PTHR33799:SF1">
    <property type="entry name" value="PTS SYSTEM MANNOSE-SPECIFIC EIIAB COMPONENT-RELATED"/>
    <property type="match status" value="1"/>
</dbReference>
<keyword evidence="7" id="KW-0598">Phosphotransferase system</keyword>
<keyword evidence="2" id="KW-0813">Transport</keyword>
<dbReference type="GO" id="GO:0005737">
    <property type="term" value="C:cytoplasm"/>
    <property type="evidence" value="ECO:0007669"/>
    <property type="project" value="UniProtKB-SubCell"/>
</dbReference>
<sequence length="137" mass="15078">MGGDNVIAIIVASHGKFSEGVLQSSRMIFGDQEKVQAVTFMPNEGPDDLTRKFKDALATFDEDDQVLFLIDLFGGSPFNVASRIVAENLDKYALITGLNLPMLLESYTVRDKSVSEIVSHLEETARAGVKHLELNTF</sequence>
<keyword evidence="4" id="KW-0597">Phosphoprotein</keyword>
<dbReference type="AlphaFoldDB" id="A0A0R1FL13"/>
<accession>A0A0R1FL13</accession>
<keyword evidence="8" id="KW-0418">Kinase</keyword>
<keyword evidence="6" id="KW-0808">Transferase</keyword>